<sequence length="252" mass="28854">MCLVNFQYKDHPKYKLVLAANRDEFYNRPTEPAHFWKDAPALLAGRDLMQMGTWLGVAKNGRIAALTNFRDPSMPEANKISRGAIVRDFLTSDMEPQLFLESLIPENYTGFNILVGDADHLYYYNNIENCITEIEPGIHGLSNHLLNTPWPKVIKGKNYLERYLSEHEEVAVDDLFSFLADSEQADDSALPETGIGIEFERMLSSMFIKTPEYGTRSATVVLIDNNNHVTFVERVYEKGLFKEQNVFEFDVE</sequence>
<dbReference type="EMBL" id="JAUJWU010000001">
    <property type="protein sequence ID" value="MDN7244518.1"/>
    <property type="molecule type" value="Genomic_DNA"/>
</dbReference>
<reference evidence="1 2" key="1">
    <citation type="submission" date="2023-07" db="EMBL/GenBank/DDBJ databases">
        <title>Novel species in genus Planococcus.</title>
        <authorList>
            <person name="Ning S."/>
        </authorList>
    </citation>
    <scope>NUCLEOTIDE SEQUENCE [LARGE SCALE GENOMIC DNA]</scope>
    <source>
        <strain evidence="1 2">N017</strain>
    </source>
</reference>
<dbReference type="Proteomes" id="UP001172142">
    <property type="component" value="Unassembled WGS sequence"/>
</dbReference>
<dbReference type="PANTHER" id="PTHR17985">
    <property type="entry name" value="SER/THR-RICH PROTEIN T10 IN DGCR REGION"/>
    <property type="match status" value="1"/>
</dbReference>
<evidence type="ECO:0000313" key="2">
    <source>
        <dbReference type="Proteomes" id="UP001172142"/>
    </source>
</evidence>
<protein>
    <submittedName>
        <fullName evidence="1">NRDE family protein</fullName>
    </submittedName>
</protein>
<dbReference type="RefSeq" id="WP_301854928.1">
    <property type="nucleotide sequence ID" value="NZ_JAUJWU010000001.1"/>
</dbReference>
<dbReference type="Gene3D" id="3.60.60.10">
    <property type="entry name" value="Penicillin V Acylase, Chain A"/>
    <property type="match status" value="1"/>
</dbReference>
<organism evidence="1 2">
    <name type="scientific">Planococcus shenhongbingii</name>
    <dbReference type="NCBI Taxonomy" id="3058398"/>
    <lineage>
        <taxon>Bacteria</taxon>
        <taxon>Bacillati</taxon>
        <taxon>Bacillota</taxon>
        <taxon>Bacilli</taxon>
        <taxon>Bacillales</taxon>
        <taxon>Caryophanaceae</taxon>
        <taxon>Planococcus</taxon>
    </lineage>
</organism>
<dbReference type="InterPro" id="IPR008551">
    <property type="entry name" value="TANGO2"/>
</dbReference>
<gene>
    <name evidence="1" type="ORF">QWY13_03350</name>
</gene>
<evidence type="ECO:0000313" key="1">
    <source>
        <dbReference type="EMBL" id="MDN7244518.1"/>
    </source>
</evidence>
<accession>A0ABT8N9G1</accession>
<name>A0ABT8N9G1_9BACL</name>
<dbReference type="Pfam" id="PF05742">
    <property type="entry name" value="TANGO2"/>
    <property type="match status" value="1"/>
</dbReference>
<comment type="caution">
    <text evidence="1">The sequence shown here is derived from an EMBL/GenBank/DDBJ whole genome shotgun (WGS) entry which is preliminary data.</text>
</comment>
<proteinExistence type="predicted"/>
<dbReference type="PANTHER" id="PTHR17985:SF8">
    <property type="entry name" value="TRANSPORT AND GOLGI ORGANIZATION PROTEIN 2 HOMOLOG"/>
    <property type="match status" value="1"/>
</dbReference>
<keyword evidence="2" id="KW-1185">Reference proteome</keyword>